<dbReference type="InterPro" id="IPR046584">
    <property type="entry name" value="DUF6642"/>
</dbReference>
<dbReference type="RefSeq" id="WP_099082292.1">
    <property type="nucleotide sequence ID" value="NZ_AWQQ01000024.1"/>
</dbReference>
<dbReference type="Proteomes" id="UP000222564">
    <property type="component" value="Unassembled WGS sequence"/>
</dbReference>
<sequence length="168" mass="19147">MLQCIKGIYPTKVKYIFRTANTVAEFKYCLKKLKQINKANDDFCVLFLCGHGEPGKIHFGEDSLSLEQLAEASMQIKENLFSGHLIHFDSCSVVKGTENRIKKFMKLTGASYVTGFRDDVDFIESLAFEMIFIDFLSNHKNIEEAIKDFSAVHSSLCEKLKFRIISSL</sequence>
<comment type="caution">
    <text evidence="1">The sequence shown here is derived from an EMBL/GenBank/DDBJ whole genome shotgun (WGS) entry which is preliminary data.</text>
</comment>
<gene>
    <name evidence="1" type="ORF">P378_04045</name>
</gene>
<dbReference type="Pfam" id="PF20347">
    <property type="entry name" value="DUF6642"/>
    <property type="match status" value="1"/>
</dbReference>
<accession>A0A2C6MHV2</accession>
<dbReference type="AlphaFoldDB" id="A0A2C6MHV2"/>
<evidence type="ECO:0000313" key="2">
    <source>
        <dbReference type="Proteomes" id="UP000222564"/>
    </source>
</evidence>
<reference evidence="1 2" key="1">
    <citation type="submission" date="2013-09" db="EMBL/GenBank/DDBJ databases">
        <title>Biodegradation of hydrocarbons in the deep terrestrial subsurface : characterization of a microbial consortium composed of two Desulfotomaculum species originating from a deep geological formation.</title>
        <authorList>
            <person name="Aullo T."/>
            <person name="Berlendis S."/>
            <person name="Lascourreges J.-F."/>
            <person name="Dessort D."/>
            <person name="Saint-Laurent S."/>
            <person name="Schraauwers B."/>
            <person name="Mas J."/>
            <person name="Magot M."/>
            <person name="Ranchou-Peyruse A."/>
        </authorList>
    </citation>
    <scope>NUCLEOTIDE SEQUENCE [LARGE SCALE GENOMIC DNA]</scope>
    <source>
        <strain evidence="1 2">Bs107</strain>
    </source>
</reference>
<evidence type="ECO:0000313" key="1">
    <source>
        <dbReference type="EMBL" id="PHJ39354.1"/>
    </source>
</evidence>
<proteinExistence type="predicted"/>
<keyword evidence="2" id="KW-1185">Reference proteome</keyword>
<dbReference type="OrthoDB" id="1073355at2"/>
<dbReference type="EMBL" id="AWQQ01000024">
    <property type="protein sequence ID" value="PHJ39354.1"/>
    <property type="molecule type" value="Genomic_DNA"/>
</dbReference>
<organism evidence="1 2">
    <name type="scientific">Desulforamulus profundi</name>
    <dbReference type="NCBI Taxonomy" id="1383067"/>
    <lineage>
        <taxon>Bacteria</taxon>
        <taxon>Bacillati</taxon>
        <taxon>Bacillota</taxon>
        <taxon>Clostridia</taxon>
        <taxon>Eubacteriales</taxon>
        <taxon>Peptococcaceae</taxon>
        <taxon>Desulforamulus</taxon>
    </lineage>
</organism>
<protein>
    <recommendedName>
        <fullName evidence="3">CHAT domain-containing protein</fullName>
    </recommendedName>
</protein>
<name>A0A2C6MHV2_9FIRM</name>
<evidence type="ECO:0008006" key="3">
    <source>
        <dbReference type="Google" id="ProtNLM"/>
    </source>
</evidence>